<feature type="region of interest" description="Disordered" evidence="5">
    <location>
        <begin position="471"/>
        <end position="491"/>
    </location>
</feature>
<evidence type="ECO:0000259" key="6">
    <source>
        <dbReference type="PROSITE" id="PS50011"/>
    </source>
</evidence>
<reference evidence="7" key="1">
    <citation type="submission" date="2020-05" db="EMBL/GenBank/DDBJ databases">
        <title>Mycena genomes resolve the evolution of fungal bioluminescence.</title>
        <authorList>
            <person name="Tsai I.J."/>
        </authorList>
    </citation>
    <scope>NUCLEOTIDE SEQUENCE</scope>
    <source>
        <strain evidence="7">160909Yilan</strain>
    </source>
</reference>
<dbReference type="InterPro" id="IPR051681">
    <property type="entry name" value="Ser/Thr_Kinases-Pseudokinases"/>
</dbReference>
<dbReference type="PROSITE" id="PS00108">
    <property type="entry name" value="PROTEIN_KINASE_ST"/>
    <property type="match status" value="1"/>
</dbReference>
<feature type="region of interest" description="Disordered" evidence="5">
    <location>
        <begin position="389"/>
        <end position="409"/>
    </location>
</feature>
<dbReference type="Gene3D" id="1.10.510.10">
    <property type="entry name" value="Transferase(Phosphotransferase) domain 1"/>
    <property type="match status" value="1"/>
</dbReference>
<dbReference type="InterPro" id="IPR001245">
    <property type="entry name" value="Ser-Thr/Tyr_kinase_cat_dom"/>
</dbReference>
<dbReference type="InterPro" id="IPR011009">
    <property type="entry name" value="Kinase-like_dom_sf"/>
</dbReference>
<dbReference type="SMART" id="SM00220">
    <property type="entry name" value="S_TKc"/>
    <property type="match status" value="1"/>
</dbReference>
<dbReference type="OrthoDB" id="346907at2759"/>
<dbReference type="SUPFAM" id="SSF48452">
    <property type="entry name" value="TPR-like"/>
    <property type="match status" value="1"/>
</dbReference>
<dbReference type="InterPro" id="IPR011990">
    <property type="entry name" value="TPR-like_helical_dom_sf"/>
</dbReference>
<comment type="caution">
    <text evidence="7">The sequence shown here is derived from an EMBL/GenBank/DDBJ whole genome shotgun (WGS) entry which is preliminary data.</text>
</comment>
<dbReference type="InterPro" id="IPR008271">
    <property type="entry name" value="Ser/Thr_kinase_AS"/>
</dbReference>
<dbReference type="GO" id="GO:0004674">
    <property type="term" value="F:protein serine/threonine kinase activity"/>
    <property type="evidence" value="ECO:0007669"/>
    <property type="project" value="TreeGrafter"/>
</dbReference>
<name>A0A8H6Y635_9AGAR</name>
<evidence type="ECO:0000313" key="7">
    <source>
        <dbReference type="EMBL" id="KAF7354930.1"/>
    </source>
</evidence>
<evidence type="ECO:0000256" key="5">
    <source>
        <dbReference type="SAM" id="MobiDB-lite"/>
    </source>
</evidence>
<proteinExistence type="predicted"/>
<dbReference type="PANTHER" id="PTHR44329">
    <property type="entry name" value="SERINE/THREONINE-PROTEIN KINASE TNNI3K-RELATED"/>
    <property type="match status" value="1"/>
</dbReference>
<evidence type="ECO:0000313" key="8">
    <source>
        <dbReference type="Proteomes" id="UP000623467"/>
    </source>
</evidence>
<dbReference type="EMBL" id="JACAZH010000011">
    <property type="protein sequence ID" value="KAF7354930.1"/>
    <property type="molecule type" value="Genomic_DNA"/>
</dbReference>
<evidence type="ECO:0000256" key="3">
    <source>
        <dbReference type="ARBA" id="ARBA00022777"/>
    </source>
</evidence>
<organism evidence="7 8">
    <name type="scientific">Mycena sanguinolenta</name>
    <dbReference type="NCBI Taxonomy" id="230812"/>
    <lineage>
        <taxon>Eukaryota</taxon>
        <taxon>Fungi</taxon>
        <taxon>Dikarya</taxon>
        <taxon>Basidiomycota</taxon>
        <taxon>Agaricomycotina</taxon>
        <taxon>Agaricomycetes</taxon>
        <taxon>Agaricomycetidae</taxon>
        <taxon>Agaricales</taxon>
        <taxon>Marasmiineae</taxon>
        <taxon>Mycenaceae</taxon>
        <taxon>Mycena</taxon>
    </lineage>
</organism>
<keyword evidence="8" id="KW-1185">Reference proteome</keyword>
<evidence type="ECO:0000256" key="4">
    <source>
        <dbReference type="ARBA" id="ARBA00022840"/>
    </source>
</evidence>
<evidence type="ECO:0000256" key="1">
    <source>
        <dbReference type="ARBA" id="ARBA00022679"/>
    </source>
</evidence>
<dbReference type="Proteomes" id="UP000623467">
    <property type="component" value="Unassembled WGS sequence"/>
</dbReference>
<dbReference type="GO" id="GO:0005524">
    <property type="term" value="F:ATP binding"/>
    <property type="evidence" value="ECO:0007669"/>
    <property type="project" value="UniProtKB-KW"/>
</dbReference>
<sequence length="744" mass="82939">MPQVLQHLELMLSDRVAYEHLLSCRGTVAQRLLDLLQDLLDSSQELKCKASLSKALVRLSGECGIHPTCFALEVKKVGQQVAGGGFGDIWKGLVGGQIVAVKSMRQFADDDVKLSLKKLGREALIWRQLSHPNLLPFFGMYILENRPCLVSPWMDNGDLKHFLSNARAAIDRVSLVVDVAMGLEYLHGENIVHGDLKTPNILVTPSGRACITDFGLSTIVDELSLKMTFSSRNGLAGTVRYQAPELLNKNPIHYGSDVYAFACVSYEILTSKVPFFEITNDVTVLLQVIQGLRPSRLEVISPDLWLLLEDCWHQQVDKRPTTSAISQRLLNQPIGGVIKQSPPDWDDAYSARFRRSLQQWPLFPSIAETERRTPLNAINIGYTSSVVYESSGRSGKKSPDVYTHSPPTSSPYTASLLSLSEPWQESAPAPIVGLGLVSNPSNTRLEVRGPEVACITVTVDTARRSMRATRRFTPFPHPPLQEPTPAQSPAAKVRMDRAWFKTDDSVSAVKRDPSDARWYYNRAATCMKHATFPEALKEYSLVRVPDRRRITKAFEATQEAREHDPENKHTQEISEQEMKCQQALFSQRGTEIQEATLERAIGDPVVEVRNDELATSGGKIRNMEPVSPHLLERSPPSHNPVVPLPLSRRSPSEEIHPSVLEYLSSFLQPSASRGSDADVWPVSMYDMSTLPTSYHYESNGSFDSSQSPTQMDRFVFQPSAPQQVAYSGMKRATRWAAEFLSSPS</sequence>
<gene>
    <name evidence="7" type="ORF">MSAN_01407800</name>
</gene>
<keyword evidence="1" id="KW-0808">Transferase</keyword>
<dbReference type="PANTHER" id="PTHR44329:SF288">
    <property type="entry name" value="MITOGEN-ACTIVATED PROTEIN KINASE KINASE KINASE 20"/>
    <property type="match status" value="1"/>
</dbReference>
<keyword evidence="2" id="KW-0547">Nucleotide-binding</keyword>
<dbReference type="AlphaFoldDB" id="A0A8H6Y635"/>
<protein>
    <submittedName>
        <fullName evidence="7">Protein kinase domain-containing protein</fullName>
    </submittedName>
</protein>
<feature type="domain" description="Protein kinase" evidence="6">
    <location>
        <begin position="75"/>
        <end position="330"/>
    </location>
</feature>
<dbReference type="PROSITE" id="PS50011">
    <property type="entry name" value="PROTEIN_KINASE_DOM"/>
    <property type="match status" value="1"/>
</dbReference>
<keyword evidence="3 7" id="KW-0418">Kinase</keyword>
<evidence type="ECO:0000256" key="2">
    <source>
        <dbReference type="ARBA" id="ARBA00022741"/>
    </source>
</evidence>
<dbReference type="SUPFAM" id="SSF56112">
    <property type="entry name" value="Protein kinase-like (PK-like)"/>
    <property type="match status" value="1"/>
</dbReference>
<keyword evidence="4" id="KW-0067">ATP-binding</keyword>
<accession>A0A8H6Y635</accession>
<dbReference type="PRINTS" id="PR00109">
    <property type="entry name" value="TYRKINASE"/>
</dbReference>
<dbReference type="Pfam" id="PF07714">
    <property type="entry name" value="PK_Tyr_Ser-Thr"/>
    <property type="match status" value="1"/>
</dbReference>
<dbReference type="InterPro" id="IPR000719">
    <property type="entry name" value="Prot_kinase_dom"/>
</dbReference>